<proteinExistence type="predicted"/>
<accession>A0A0H1RA12</accession>
<dbReference type="SUPFAM" id="SSF88713">
    <property type="entry name" value="Glycoside hydrolase/deacetylase"/>
    <property type="match status" value="1"/>
</dbReference>
<gene>
    <name evidence="1" type="ORF">SZ63_02440</name>
</gene>
<keyword evidence="2" id="KW-1185">Reference proteome</keyword>
<dbReference type="CDD" id="cd10931">
    <property type="entry name" value="CE4_u7"/>
    <property type="match status" value="1"/>
</dbReference>
<name>A0A0H1RA12_9EURY</name>
<dbReference type="Proteomes" id="UP000035301">
    <property type="component" value="Unassembled WGS sequence"/>
</dbReference>
<reference evidence="1 2" key="1">
    <citation type="journal article" date="2015" name="Int. J. Syst. Evol. Microbiol.">
        <title>Methanoculleus sediminis sp. nov., a methanogen from sediments near a submarine mud volcano.</title>
        <authorList>
            <person name="Chen S.C."/>
            <person name="Chen M.F."/>
            <person name="Lai M.C."/>
            <person name="Weng C.Y."/>
            <person name="Wu S.Y."/>
            <person name="Lin S."/>
            <person name="Yang T.F."/>
            <person name="Chen P.C."/>
        </authorList>
    </citation>
    <scope>NUCLEOTIDE SEQUENCE [LARGE SCALE GENOMIC DNA]</scope>
    <source>
        <strain evidence="1 2">S3Fa</strain>
    </source>
</reference>
<evidence type="ECO:0008006" key="3">
    <source>
        <dbReference type="Google" id="ProtNLM"/>
    </source>
</evidence>
<dbReference type="GO" id="GO:0005975">
    <property type="term" value="P:carbohydrate metabolic process"/>
    <property type="evidence" value="ECO:0007669"/>
    <property type="project" value="InterPro"/>
</dbReference>
<dbReference type="STRING" id="1550566.SZ63_02440"/>
<protein>
    <recommendedName>
        <fullName evidence="3">NodB homology domain-containing protein</fullName>
    </recommendedName>
</protein>
<organism evidence="1 2">
    <name type="scientific">Methanoculleus sediminis</name>
    <dbReference type="NCBI Taxonomy" id="1550566"/>
    <lineage>
        <taxon>Archaea</taxon>
        <taxon>Methanobacteriati</taxon>
        <taxon>Methanobacteriota</taxon>
        <taxon>Stenosarchaea group</taxon>
        <taxon>Methanomicrobia</taxon>
        <taxon>Methanomicrobiales</taxon>
        <taxon>Methanomicrobiaceae</taxon>
        <taxon>Methanoculleus</taxon>
    </lineage>
</organism>
<comment type="caution">
    <text evidence="1">The sequence shown here is derived from an EMBL/GenBank/DDBJ whole genome shotgun (WGS) entry which is preliminary data.</text>
</comment>
<evidence type="ECO:0000313" key="1">
    <source>
        <dbReference type="EMBL" id="KLK89422.1"/>
    </source>
</evidence>
<sequence length="348" mass="40994">MMDLLRQDREVWDLFTRKEEYEESDRDRFDRFPYYQSRHRDVFVPRASQILVENGFSCEYPESQPFAICLSHDVDTVYRPLHVSGLEIVKALRAKRLLHAGSIIRELSPGKCRKQTFEEITGLEESYGARSAFYVLALEKGAREHAYPVEDLEQEISALRDRGWEVGLHGGCEAYRDFDGLVKEKRYLESILDRKVTGYRSHYLRFRVPETWELLERAGFLYDTTLGYPDCIGFRNGMCHPFRPFDLDRGREMAILEIPLVVMDRTLLLHMRLNPERAWNRMKRLLEAVERYHGVITVLWHNEFMTGDPLRFYRKILEYGHEKGAWMTGGHEIAAWWGKGRMRPPPGP</sequence>
<dbReference type="EMBL" id="JXOJ01000001">
    <property type="protein sequence ID" value="KLK89422.1"/>
    <property type="molecule type" value="Genomic_DNA"/>
</dbReference>
<dbReference type="InterPro" id="IPR011330">
    <property type="entry name" value="Glyco_hydro/deAcase_b/a-brl"/>
</dbReference>
<evidence type="ECO:0000313" key="2">
    <source>
        <dbReference type="Proteomes" id="UP000035301"/>
    </source>
</evidence>
<dbReference type="PATRIC" id="fig|1550566.3.peg.519"/>
<dbReference type="AlphaFoldDB" id="A0A0H1RA12"/>
<dbReference type="Gene3D" id="3.20.20.370">
    <property type="entry name" value="Glycoside hydrolase/deacetylase"/>
    <property type="match status" value="1"/>
</dbReference>